<sequence>MGKGCNPPLSLPWLSHIAFNGTCIDVLATGRLLLPQFMEYEGGVFPGREFDVAVSEPEDGHGPA</sequence>
<evidence type="ECO:0000313" key="2">
    <source>
        <dbReference type="Proteomes" id="UP000623090"/>
    </source>
</evidence>
<evidence type="ECO:0000313" key="1">
    <source>
        <dbReference type="EMBL" id="NPC65038.1"/>
    </source>
</evidence>
<dbReference type="RefSeq" id="WP_172154601.1">
    <property type="nucleotide sequence ID" value="NZ_JABJWC010000002.1"/>
</dbReference>
<comment type="caution">
    <text evidence="1">The sequence shown here is derived from an EMBL/GenBank/DDBJ whole genome shotgun (WGS) entry which is preliminary data.</text>
</comment>
<reference evidence="1 2" key="1">
    <citation type="journal article" date="2020" name="Microorganisms">
        <title>Description of Komagataeibacter melaceti sp. nov. and Komagataeibacter melomenusus sp. nov. Isolated from Apple Cider Vinegar.</title>
        <authorList>
            <person name="Maric L."/>
            <person name="Cleenwerck I."/>
            <person name="Accetto T."/>
            <person name="Vandamme P."/>
            <person name="Trcek J."/>
        </authorList>
    </citation>
    <scope>NUCLEOTIDE SEQUENCE [LARGE SCALE GENOMIC DNA]</scope>
    <source>
        <strain evidence="1 2">AV436</strain>
    </source>
</reference>
<proteinExistence type="predicted"/>
<name>A0ABX2A9Q4_9PROT</name>
<gene>
    <name evidence="1" type="ORF">HNW77_01175</name>
</gene>
<dbReference type="EMBL" id="JABJWC010000002">
    <property type="protein sequence ID" value="NPC65038.1"/>
    <property type="molecule type" value="Genomic_DNA"/>
</dbReference>
<organism evidence="1 2">
    <name type="scientific">Komagataeibacter melomenusus</name>
    <dbReference type="NCBI Taxonomy" id="2766578"/>
    <lineage>
        <taxon>Bacteria</taxon>
        <taxon>Pseudomonadati</taxon>
        <taxon>Pseudomonadota</taxon>
        <taxon>Alphaproteobacteria</taxon>
        <taxon>Acetobacterales</taxon>
        <taxon>Acetobacteraceae</taxon>
        <taxon>Komagataeibacter</taxon>
    </lineage>
</organism>
<accession>A0ABX2A9Q4</accession>
<dbReference type="Proteomes" id="UP000623090">
    <property type="component" value="Unassembled WGS sequence"/>
</dbReference>
<protein>
    <submittedName>
        <fullName evidence="1">Uncharacterized protein</fullName>
    </submittedName>
</protein>
<keyword evidence="2" id="KW-1185">Reference proteome</keyword>